<dbReference type="Pfam" id="PF13946">
    <property type="entry name" value="DUF4214"/>
    <property type="match status" value="1"/>
</dbReference>
<dbReference type="OrthoDB" id="9757536at2"/>
<name>A0A518B1E4_9BACT</name>
<dbReference type="InterPro" id="IPR029058">
    <property type="entry name" value="AB_hydrolase_fold"/>
</dbReference>
<dbReference type="Gene3D" id="3.40.50.1820">
    <property type="entry name" value="alpha/beta hydrolase"/>
    <property type="match status" value="1"/>
</dbReference>
<gene>
    <name evidence="3" type="ORF">Pan216_16240</name>
</gene>
<dbReference type="InterPro" id="IPR025282">
    <property type="entry name" value="DUF4214"/>
</dbReference>
<dbReference type="KEGG" id="knv:Pan216_16240"/>
<dbReference type="InterPro" id="IPR012908">
    <property type="entry name" value="PGAP1-ab_dom-like"/>
</dbReference>
<dbReference type="EMBL" id="CP036279">
    <property type="protein sequence ID" value="QDU60772.1"/>
    <property type="molecule type" value="Genomic_DNA"/>
</dbReference>
<evidence type="ECO:0000313" key="4">
    <source>
        <dbReference type="Proteomes" id="UP000317093"/>
    </source>
</evidence>
<dbReference type="RefSeq" id="WP_145257133.1">
    <property type="nucleotide sequence ID" value="NZ_CP036279.1"/>
</dbReference>
<dbReference type="InterPro" id="IPR038255">
    <property type="entry name" value="PBS_linker_sf"/>
</dbReference>
<dbReference type="Proteomes" id="UP000317093">
    <property type="component" value="Chromosome"/>
</dbReference>
<dbReference type="SUPFAM" id="SSF53474">
    <property type="entry name" value="alpha/beta-Hydrolases"/>
    <property type="match status" value="1"/>
</dbReference>
<accession>A0A518B1E4</accession>
<dbReference type="Pfam" id="PF07819">
    <property type="entry name" value="PGAP1"/>
    <property type="match status" value="1"/>
</dbReference>
<protein>
    <submittedName>
        <fullName evidence="3">PGAP1-like protein</fullName>
    </submittedName>
</protein>
<organism evidence="3 4">
    <name type="scientific">Kolteria novifilia</name>
    <dbReference type="NCBI Taxonomy" id="2527975"/>
    <lineage>
        <taxon>Bacteria</taxon>
        <taxon>Pseudomonadati</taxon>
        <taxon>Planctomycetota</taxon>
        <taxon>Planctomycetia</taxon>
        <taxon>Kolteriales</taxon>
        <taxon>Kolteriaceae</taxon>
        <taxon>Kolteria</taxon>
    </lineage>
</organism>
<feature type="domain" description="DUF4214" evidence="2">
    <location>
        <begin position="470"/>
        <end position="518"/>
    </location>
</feature>
<evidence type="ECO:0000313" key="3">
    <source>
        <dbReference type="EMBL" id="QDU60772.1"/>
    </source>
</evidence>
<evidence type="ECO:0000259" key="1">
    <source>
        <dbReference type="Pfam" id="PF07819"/>
    </source>
</evidence>
<feature type="domain" description="GPI inositol-deacylase PGAP1-like alpha/beta" evidence="1">
    <location>
        <begin position="34"/>
        <end position="269"/>
    </location>
</feature>
<reference evidence="3 4" key="1">
    <citation type="submission" date="2019-02" db="EMBL/GenBank/DDBJ databases">
        <title>Deep-cultivation of Planctomycetes and their phenomic and genomic characterization uncovers novel biology.</title>
        <authorList>
            <person name="Wiegand S."/>
            <person name="Jogler M."/>
            <person name="Boedeker C."/>
            <person name="Pinto D."/>
            <person name="Vollmers J."/>
            <person name="Rivas-Marin E."/>
            <person name="Kohn T."/>
            <person name="Peeters S.H."/>
            <person name="Heuer A."/>
            <person name="Rast P."/>
            <person name="Oberbeckmann S."/>
            <person name="Bunk B."/>
            <person name="Jeske O."/>
            <person name="Meyerdierks A."/>
            <person name="Storesund J.E."/>
            <person name="Kallscheuer N."/>
            <person name="Luecker S."/>
            <person name="Lage O.M."/>
            <person name="Pohl T."/>
            <person name="Merkel B.J."/>
            <person name="Hornburger P."/>
            <person name="Mueller R.-W."/>
            <person name="Bruemmer F."/>
            <person name="Labrenz M."/>
            <person name="Spormann A.M."/>
            <person name="Op den Camp H."/>
            <person name="Overmann J."/>
            <person name="Amann R."/>
            <person name="Jetten M.S.M."/>
            <person name="Mascher T."/>
            <person name="Medema M.H."/>
            <person name="Devos D.P."/>
            <person name="Kaster A.-K."/>
            <person name="Ovreas L."/>
            <person name="Rohde M."/>
            <person name="Galperin M.Y."/>
            <person name="Jogler C."/>
        </authorList>
    </citation>
    <scope>NUCLEOTIDE SEQUENCE [LARGE SCALE GENOMIC DNA]</scope>
    <source>
        <strain evidence="3 4">Pan216</strain>
    </source>
</reference>
<keyword evidence="4" id="KW-1185">Reference proteome</keyword>
<dbReference type="AlphaFoldDB" id="A0A518B1E4"/>
<dbReference type="GO" id="GO:0016788">
    <property type="term" value="F:hydrolase activity, acting on ester bonds"/>
    <property type="evidence" value="ECO:0007669"/>
    <property type="project" value="InterPro"/>
</dbReference>
<proteinExistence type="predicted"/>
<dbReference type="PANTHER" id="PTHR11440">
    <property type="entry name" value="LECITHIN-CHOLESTEROL ACYLTRANSFERASE-RELATED"/>
    <property type="match status" value="1"/>
</dbReference>
<dbReference type="Gene3D" id="1.10.3130.20">
    <property type="entry name" value="Phycobilisome linker domain"/>
    <property type="match status" value="1"/>
</dbReference>
<evidence type="ECO:0000259" key="2">
    <source>
        <dbReference type="Pfam" id="PF13946"/>
    </source>
</evidence>
<sequence>MFRENQPLVSKNRSNLSAVPSLEPLEDRAVPAQATPVLIVPGFIGSFPSVGDIPNFSFNRGFAPDELYPAYIGTGTFSLDGVYDQLIETFEDQGYTKNQDLFVATYDWRMPLAPFDGEFDGQLTNVTADMITDGGTEYLAQYIGYWLDRVVEANPEATEVDIVAHSFGNLVTRSYIQSDAYGGTYTRDGETRTLPTVRDYVQFAGPNEGTPQVWNLWNNNFYGDLTTQIMASAILGTTYRLVDIPVIGASVSNPDGTVIDRDSIRDPVTGRPSETLFVQQYVPALSSLMATYEFLTLAPGTDPVDVNDTIAANNVTLDMNALSAPGTNPWVSNLTGFGAQFGVTDTTPTGATAEQGVGGLVFPITNIIPRATRPGEDYFNTTYTSYDPTTIDPVGDGTLTFRSMSTTFLGDPDVALKIWYGEGSLRNSDDSVGHVDLVSNPDALAWMLEQFGMGETAALDTPATEEDPIEDYFGQIFRQVLARDADHSELQAYAAEFEAGRTRSELVTQIVMSEESIGNIVDMSYLTILGRASDAPGRAGWIAAIRDGMSKEEFEARMLASEEYRARFENDRDWLASLYWNTLGRLPEEVELDSWSEALGRQDYVAITTSFIDSTEFLIDVAQTLFDDQLRRDGSPLEIDLLATALKEALVDELDAAIDMLASPESFALRS</sequence>